<name>A0A6P5A3R1_BRABE</name>
<dbReference type="InterPro" id="IPR011029">
    <property type="entry name" value="DEATH-like_dom_sf"/>
</dbReference>
<dbReference type="PROSITE" id="PS50209">
    <property type="entry name" value="CARD"/>
    <property type="match status" value="1"/>
</dbReference>
<dbReference type="GO" id="GO:0002020">
    <property type="term" value="F:protease binding"/>
    <property type="evidence" value="ECO:0007669"/>
    <property type="project" value="InterPro"/>
</dbReference>
<dbReference type="RefSeq" id="XP_019636386.1">
    <property type="nucleotide sequence ID" value="XM_019780827.1"/>
</dbReference>
<dbReference type="PANTHER" id="PTHR15034">
    <property type="entry name" value="DEATH DOMAIN-CONTAINING PROTEIN CRADD"/>
    <property type="match status" value="1"/>
</dbReference>
<dbReference type="Gene3D" id="1.10.533.10">
    <property type="entry name" value="Death Domain, Fas"/>
    <property type="match status" value="1"/>
</dbReference>
<sequence>MASGDNKEAIKDFITDNYDHLSERLQVEKLIPYFIQRRKLDLSDKQVIMSKVTTRGKAEALLDILIENGKCSPDEFVEILQKGDHKHVADQLRRTSTQNETTEGPHVFICHAGPDKGRFVRPLVDKLLEGLPAETIFYDEISLQPGDAIDDKIIATLSSPSLKLVVIVISRHVLNDRYWPKLELELSLLANKKFFPIWLDQNDDHFAAFGDKLRKYSPTLKGIVGTKVLADRARGEIQKIAEDIVTKLETA</sequence>
<dbReference type="OrthoDB" id="10016215at2759"/>
<dbReference type="KEGG" id="bbel:109478990"/>
<protein>
    <submittedName>
        <fullName evidence="4">Uncharacterized protein LOC109478990</fullName>
    </submittedName>
</protein>
<evidence type="ECO:0000259" key="1">
    <source>
        <dbReference type="PROSITE" id="PS50104"/>
    </source>
</evidence>
<reference evidence="4" key="1">
    <citation type="submission" date="2025-08" db="UniProtKB">
        <authorList>
            <consortium name="RefSeq"/>
        </authorList>
    </citation>
    <scope>IDENTIFICATION</scope>
    <source>
        <tissue evidence="4">Gonad</tissue>
    </source>
</reference>
<dbReference type="InterPro" id="IPR037939">
    <property type="entry name" value="CRADD"/>
</dbReference>
<proteinExistence type="predicted"/>
<dbReference type="SMART" id="SM00255">
    <property type="entry name" value="TIR"/>
    <property type="match status" value="1"/>
</dbReference>
<dbReference type="Pfam" id="PF00619">
    <property type="entry name" value="CARD"/>
    <property type="match status" value="1"/>
</dbReference>
<feature type="domain" description="TIR" evidence="1">
    <location>
        <begin position="103"/>
        <end position="248"/>
    </location>
</feature>
<evidence type="ECO:0000313" key="3">
    <source>
        <dbReference type="Proteomes" id="UP000515135"/>
    </source>
</evidence>
<dbReference type="InterPro" id="IPR001315">
    <property type="entry name" value="CARD"/>
</dbReference>
<dbReference type="InterPro" id="IPR035897">
    <property type="entry name" value="Toll_tir_struct_dom_sf"/>
</dbReference>
<dbReference type="Gene3D" id="3.40.50.10140">
    <property type="entry name" value="Toll/interleukin-1 receptor homology (TIR) domain"/>
    <property type="match status" value="1"/>
</dbReference>
<keyword evidence="3" id="KW-1185">Reference proteome</keyword>
<dbReference type="CDD" id="cd01671">
    <property type="entry name" value="CARD"/>
    <property type="match status" value="1"/>
</dbReference>
<dbReference type="PROSITE" id="PS50104">
    <property type="entry name" value="TIR"/>
    <property type="match status" value="1"/>
</dbReference>
<dbReference type="GO" id="GO:0007165">
    <property type="term" value="P:signal transduction"/>
    <property type="evidence" value="ECO:0007669"/>
    <property type="project" value="InterPro"/>
</dbReference>
<evidence type="ECO:0000259" key="2">
    <source>
        <dbReference type="PROSITE" id="PS50209"/>
    </source>
</evidence>
<dbReference type="Proteomes" id="UP000515135">
    <property type="component" value="Unplaced"/>
</dbReference>
<dbReference type="GO" id="GO:0070513">
    <property type="term" value="F:death domain binding"/>
    <property type="evidence" value="ECO:0007669"/>
    <property type="project" value="InterPro"/>
</dbReference>
<dbReference type="SUPFAM" id="SSF47986">
    <property type="entry name" value="DEATH domain"/>
    <property type="match status" value="1"/>
</dbReference>
<dbReference type="GeneID" id="109478990"/>
<evidence type="ECO:0000313" key="4">
    <source>
        <dbReference type="RefSeq" id="XP_019636386.1"/>
    </source>
</evidence>
<dbReference type="GO" id="GO:0042981">
    <property type="term" value="P:regulation of apoptotic process"/>
    <property type="evidence" value="ECO:0007669"/>
    <property type="project" value="InterPro"/>
</dbReference>
<organism evidence="3 4">
    <name type="scientific">Branchiostoma belcheri</name>
    <name type="common">Amphioxus</name>
    <dbReference type="NCBI Taxonomy" id="7741"/>
    <lineage>
        <taxon>Eukaryota</taxon>
        <taxon>Metazoa</taxon>
        <taxon>Chordata</taxon>
        <taxon>Cephalochordata</taxon>
        <taxon>Leptocardii</taxon>
        <taxon>Amphioxiformes</taxon>
        <taxon>Branchiostomatidae</taxon>
        <taxon>Branchiostoma</taxon>
    </lineage>
</organism>
<dbReference type="InterPro" id="IPR000157">
    <property type="entry name" value="TIR_dom"/>
</dbReference>
<dbReference type="AlphaFoldDB" id="A0A6P5A3R1"/>
<feature type="domain" description="CARD" evidence="2">
    <location>
        <begin position="6"/>
        <end position="95"/>
    </location>
</feature>
<dbReference type="Pfam" id="PF13676">
    <property type="entry name" value="TIR_2"/>
    <property type="match status" value="1"/>
</dbReference>
<gene>
    <name evidence="4" type="primary">LOC109478990</name>
</gene>
<dbReference type="SUPFAM" id="SSF52200">
    <property type="entry name" value="Toll/Interleukin receptor TIR domain"/>
    <property type="match status" value="1"/>
</dbReference>
<accession>A0A6P5A3R1</accession>
<dbReference type="PANTHER" id="PTHR15034:SF5">
    <property type="entry name" value="DEATH DOMAIN-CONTAINING PROTEIN CRADD"/>
    <property type="match status" value="1"/>
</dbReference>